<dbReference type="EC" id="2.4.-.-" evidence="3"/>
<keyword evidence="4" id="KW-1185">Reference proteome</keyword>
<dbReference type="SMART" id="SM00028">
    <property type="entry name" value="TPR"/>
    <property type="match status" value="3"/>
</dbReference>
<evidence type="ECO:0000259" key="2">
    <source>
        <dbReference type="Pfam" id="PF00535"/>
    </source>
</evidence>
<feature type="repeat" description="TPR" evidence="1">
    <location>
        <begin position="305"/>
        <end position="338"/>
    </location>
</feature>
<dbReference type="Pfam" id="PF00535">
    <property type="entry name" value="Glycos_transf_2"/>
    <property type="match status" value="1"/>
</dbReference>
<dbReference type="InterPro" id="IPR019734">
    <property type="entry name" value="TPR_rpt"/>
</dbReference>
<evidence type="ECO:0000313" key="4">
    <source>
        <dbReference type="Proteomes" id="UP001597180"/>
    </source>
</evidence>
<sequence length="489" mass="56066">MDEAVHWAEQIVQCMNNQDLDRAERLSVRYVQACPEAAQGWALLGQTLLERQQGAMAQMAFQRAWLLDPEANWVQAAYAALGRSQPGPVRQDMLELLKVKRVTVTAAIMVRNEERCIERCLHSLIGAVDEIVVMDTGSTDRTLDIVRQFPEVKLYETEWRDSFSQVRNEMLSLLTSDWVLWVDADEVLHRDDARHVREIAGLFDDSELPVILQVWMVNQYGAHYQQDFSQSRMFSLRHGLRYFGRIHEQLAPQGGLEERVKTISRKARIRLIHDGYDPVIWQGRLKSERSMKLLQLMVEEEPLNPSGWFFYGRECFNNGDYDLAMDCLQEAERLAPAAPGFTAIGMVQLYRAKIHLLRQEWGEASRLCKGLLRQAPDYPDAHYYLAQAQAGQARELVRQAQKDMAAYHESIAAYRGTEPPDPEVKAWRAGLLMAELAVRSGKLAEARKLLRYYAQRFPEVGPLRTELQHLEGKINRLIGDKAALSSRSE</sequence>
<keyword evidence="1" id="KW-0802">TPR repeat</keyword>
<evidence type="ECO:0000313" key="3">
    <source>
        <dbReference type="EMBL" id="MFD1224024.1"/>
    </source>
</evidence>
<name>A0ABW3UUN6_9BACL</name>
<feature type="domain" description="Glycosyltransferase 2-like" evidence="2">
    <location>
        <begin position="107"/>
        <end position="205"/>
    </location>
</feature>
<dbReference type="GO" id="GO:0016757">
    <property type="term" value="F:glycosyltransferase activity"/>
    <property type="evidence" value="ECO:0007669"/>
    <property type="project" value="UniProtKB-KW"/>
</dbReference>
<dbReference type="SUPFAM" id="SSF48452">
    <property type="entry name" value="TPR-like"/>
    <property type="match status" value="2"/>
</dbReference>
<accession>A0ABW3UUN6</accession>
<dbReference type="InterPro" id="IPR001173">
    <property type="entry name" value="Glyco_trans_2-like"/>
</dbReference>
<dbReference type="Gene3D" id="1.25.40.10">
    <property type="entry name" value="Tetratricopeptide repeat domain"/>
    <property type="match status" value="2"/>
</dbReference>
<dbReference type="InterPro" id="IPR029044">
    <property type="entry name" value="Nucleotide-diphossugar_trans"/>
</dbReference>
<keyword evidence="3" id="KW-0328">Glycosyltransferase</keyword>
<dbReference type="PANTHER" id="PTHR43630:SF2">
    <property type="entry name" value="GLYCOSYLTRANSFERASE"/>
    <property type="match status" value="1"/>
</dbReference>
<dbReference type="SUPFAM" id="SSF53448">
    <property type="entry name" value="Nucleotide-diphospho-sugar transferases"/>
    <property type="match status" value="1"/>
</dbReference>
<gene>
    <name evidence="3" type="ORF">ACFQ4B_28275</name>
</gene>
<dbReference type="Gene3D" id="3.90.550.10">
    <property type="entry name" value="Spore Coat Polysaccharide Biosynthesis Protein SpsA, Chain A"/>
    <property type="match status" value="1"/>
</dbReference>
<organism evidence="3 4">
    <name type="scientific">Paenibacillus vulneris</name>
    <dbReference type="NCBI Taxonomy" id="1133364"/>
    <lineage>
        <taxon>Bacteria</taxon>
        <taxon>Bacillati</taxon>
        <taxon>Bacillota</taxon>
        <taxon>Bacilli</taxon>
        <taxon>Bacillales</taxon>
        <taxon>Paenibacillaceae</taxon>
        <taxon>Paenibacillus</taxon>
    </lineage>
</organism>
<dbReference type="PROSITE" id="PS50005">
    <property type="entry name" value="TPR"/>
    <property type="match status" value="1"/>
</dbReference>
<proteinExistence type="predicted"/>
<dbReference type="EMBL" id="JBHTLU010000041">
    <property type="protein sequence ID" value="MFD1224024.1"/>
    <property type="molecule type" value="Genomic_DNA"/>
</dbReference>
<protein>
    <submittedName>
        <fullName evidence="3">Glycosyltransferase</fullName>
        <ecNumber evidence="3">2.4.-.-</ecNumber>
    </submittedName>
</protein>
<comment type="caution">
    <text evidence="3">The sequence shown here is derived from an EMBL/GenBank/DDBJ whole genome shotgun (WGS) entry which is preliminary data.</text>
</comment>
<dbReference type="Proteomes" id="UP001597180">
    <property type="component" value="Unassembled WGS sequence"/>
</dbReference>
<dbReference type="CDD" id="cd02511">
    <property type="entry name" value="Beta4Glucosyltransferase"/>
    <property type="match status" value="1"/>
</dbReference>
<dbReference type="PANTHER" id="PTHR43630">
    <property type="entry name" value="POLY-BETA-1,6-N-ACETYL-D-GLUCOSAMINE SYNTHASE"/>
    <property type="match status" value="1"/>
</dbReference>
<reference evidence="4" key="1">
    <citation type="journal article" date="2019" name="Int. J. Syst. Evol. Microbiol.">
        <title>The Global Catalogue of Microorganisms (GCM) 10K type strain sequencing project: providing services to taxonomists for standard genome sequencing and annotation.</title>
        <authorList>
            <consortium name="The Broad Institute Genomics Platform"/>
            <consortium name="The Broad Institute Genome Sequencing Center for Infectious Disease"/>
            <person name="Wu L."/>
            <person name="Ma J."/>
        </authorList>
    </citation>
    <scope>NUCLEOTIDE SEQUENCE [LARGE SCALE GENOMIC DNA]</scope>
    <source>
        <strain evidence="4">CCUG 53270</strain>
    </source>
</reference>
<dbReference type="InterPro" id="IPR011990">
    <property type="entry name" value="TPR-like_helical_dom_sf"/>
</dbReference>
<keyword evidence="3" id="KW-0808">Transferase</keyword>
<dbReference type="RefSeq" id="WP_345589352.1">
    <property type="nucleotide sequence ID" value="NZ_BAABJG010000017.1"/>
</dbReference>
<evidence type="ECO:0000256" key="1">
    <source>
        <dbReference type="PROSITE-ProRule" id="PRU00339"/>
    </source>
</evidence>